<dbReference type="AlphaFoldDB" id="A0A645A768"/>
<reference evidence="1" key="1">
    <citation type="submission" date="2019-08" db="EMBL/GenBank/DDBJ databases">
        <authorList>
            <person name="Kucharzyk K."/>
            <person name="Murdoch R.W."/>
            <person name="Higgins S."/>
            <person name="Loffler F."/>
        </authorList>
    </citation>
    <scope>NUCLEOTIDE SEQUENCE</scope>
</reference>
<accession>A0A645A768</accession>
<sequence>MDSTDDTFIVIMLKDNGTGFLEKELGSYAVDDRYGLIYNTYAAEQNGQLYVYMKLSCGRDVEDWEYDAIFDYYDSQTVMSAAISVKEEDGEYNPMWVVKFAFEEDINKMEEHIEKLLALHKKELDSVYETIADKRDEYSED</sequence>
<gene>
    <name evidence="1" type="ORF">SDC9_95493</name>
</gene>
<dbReference type="Pfam" id="PF20548">
    <property type="entry name" value="DUF6762"/>
    <property type="match status" value="1"/>
</dbReference>
<proteinExistence type="predicted"/>
<name>A0A645A768_9ZZZZ</name>
<evidence type="ECO:0000313" key="1">
    <source>
        <dbReference type="EMBL" id="MPM48766.1"/>
    </source>
</evidence>
<comment type="caution">
    <text evidence="1">The sequence shown here is derived from an EMBL/GenBank/DDBJ whole genome shotgun (WGS) entry which is preliminary data.</text>
</comment>
<protein>
    <submittedName>
        <fullName evidence="1">Uncharacterized protein</fullName>
    </submittedName>
</protein>
<dbReference type="EMBL" id="VSSQ01012242">
    <property type="protein sequence ID" value="MPM48766.1"/>
    <property type="molecule type" value="Genomic_DNA"/>
</dbReference>
<dbReference type="InterPro" id="IPR046650">
    <property type="entry name" value="DUF6762"/>
</dbReference>
<organism evidence="1">
    <name type="scientific">bioreactor metagenome</name>
    <dbReference type="NCBI Taxonomy" id="1076179"/>
    <lineage>
        <taxon>unclassified sequences</taxon>
        <taxon>metagenomes</taxon>
        <taxon>ecological metagenomes</taxon>
    </lineage>
</organism>